<evidence type="ECO:0000313" key="3">
    <source>
        <dbReference type="Proteomes" id="UP001549076"/>
    </source>
</evidence>
<evidence type="ECO:0000313" key="2">
    <source>
        <dbReference type="EMBL" id="MET3790780.1"/>
    </source>
</evidence>
<dbReference type="RefSeq" id="WP_354192979.1">
    <property type="nucleotide sequence ID" value="NZ_JBEPML010000002.1"/>
</dbReference>
<sequence length="108" mass="11582">MGFLIRFAFWFSLVLLALPFDVGPDENGRESVNPIQALLAARDAVGDIAGMCERQPEVCETGASALHTVTERAKYAARIAVTVIEDAPAKSPVQPEEPVTTGSIPEQD</sequence>
<dbReference type="EMBL" id="JBEPML010000002">
    <property type="protein sequence ID" value="MET3790780.1"/>
    <property type="molecule type" value="Genomic_DNA"/>
</dbReference>
<reference evidence="2 3" key="1">
    <citation type="submission" date="2024-06" db="EMBL/GenBank/DDBJ databases">
        <title>Genomic Encyclopedia of Type Strains, Phase IV (KMG-IV): sequencing the most valuable type-strain genomes for metagenomic binning, comparative biology and taxonomic classification.</title>
        <authorList>
            <person name="Goeker M."/>
        </authorList>
    </citation>
    <scope>NUCLEOTIDE SEQUENCE [LARGE SCALE GENOMIC DNA]</scope>
    <source>
        <strain evidence="2 3">DSM 27865</strain>
    </source>
</reference>
<dbReference type="InterPro" id="IPR035220">
    <property type="entry name" value="DUF5330"/>
</dbReference>
<name>A0ABV2MVF1_9HYPH</name>
<accession>A0ABV2MVF1</accession>
<dbReference type="Proteomes" id="UP001549076">
    <property type="component" value="Unassembled WGS sequence"/>
</dbReference>
<comment type="caution">
    <text evidence="2">The sequence shown here is derived from an EMBL/GenBank/DDBJ whole genome shotgun (WGS) entry which is preliminary data.</text>
</comment>
<dbReference type="Pfam" id="PF17264">
    <property type="entry name" value="DUF5330"/>
    <property type="match status" value="1"/>
</dbReference>
<feature type="region of interest" description="Disordered" evidence="1">
    <location>
        <begin position="87"/>
        <end position="108"/>
    </location>
</feature>
<organism evidence="2 3">
    <name type="scientific">Aquamicrobium terrae</name>
    <dbReference type="NCBI Taxonomy" id="1324945"/>
    <lineage>
        <taxon>Bacteria</taxon>
        <taxon>Pseudomonadati</taxon>
        <taxon>Pseudomonadota</taxon>
        <taxon>Alphaproteobacteria</taxon>
        <taxon>Hyphomicrobiales</taxon>
        <taxon>Phyllobacteriaceae</taxon>
        <taxon>Aquamicrobium</taxon>
    </lineage>
</organism>
<evidence type="ECO:0000256" key="1">
    <source>
        <dbReference type="SAM" id="MobiDB-lite"/>
    </source>
</evidence>
<keyword evidence="3" id="KW-1185">Reference proteome</keyword>
<evidence type="ECO:0008006" key="4">
    <source>
        <dbReference type="Google" id="ProtNLM"/>
    </source>
</evidence>
<protein>
    <recommendedName>
        <fullName evidence="4">DUF5330 domain-containing protein</fullName>
    </recommendedName>
</protein>
<proteinExistence type="predicted"/>
<gene>
    <name evidence="2" type="ORF">ABID37_000971</name>
</gene>